<sequence>MGSHNIISGYKGRELRACLSIRSHLWHSSRGSWEEPSQKPSEIIFSVGNSYVGGNLRSIMCLCFILTPPHRWGWKIVLIPVCQRVQA</sequence>
<keyword evidence="2" id="KW-1185">Reference proteome</keyword>
<gene>
    <name evidence="1" type="ORF">GDO81_003434</name>
</gene>
<organism evidence="1 2">
    <name type="scientific">Engystomops pustulosus</name>
    <name type="common">Tungara frog</name>
    <name type="synonym">Physalaemus pustulosus</name>
    <dbReference type="NCBI Taxonomy" id="76066"/>
    <lineage>
        <taxon>Eukaryota</taxon>
        <taxon>Metazoa</taxon>
        <taxon>Chordata</taxon>
        <taxon>Craniata</taxon>
        <taxon>Vertebrata</taxon>
        <taxon>Euteleostomi</taxon>
        <taxon>Amphibia</taxon>
        <taxon>Batrachia</taxon>
        <taxon>Anura</taxon>
        <taxon>Neobatrachia</taxon>
        <taxon>Hyloidea</taxon>
        <taxon>Leptodactylidae</taxon>
        <taxon>Leiuperinae</taxon>
        <taxon>Engystomops</taxon>
    </lineage>
</organism>
<comment type="caution">
    <text evidence="1">The sequence shown here is derived from an EMBL/GenBank/DDBJ whole genome shotgun (WGS) entry which is preliminary data.</text>
</comment>
<reference evidence="1" key="1">
    <citation type="thesis" date="2020" institute="ProQuest LLC" country="789 East Eisenhower Parkway, Ann Arbor, MI, USA">
        <title>Comparative Genomics and Chromosome Evolution.</title>
        <authorList>
            <person name="Mudd A.B."/>
        </authorList>
    </citation>
    <scope>NUCLEOTIDE SEQUENCE</scope>
    <source>
        <strain evidence="1">237g6f4</strain>
        <tissue evidence="1">Blood</tissue>
    </source>
</reference>
<name>A0AAV7A1X3_ENGPU</name>
<evidence type="ECO:0000313" key="2">
    <source>
        <dbReference type="Proteomes" id="UP000824782"/>
    </source>
</evidence>
<protein>
    <submittedName>
        <fullName evidence="1">Uncharacterized protein</fullName>
    </submittedName>
</protein>
<dbReference type="AlphaFoldDB" id="A0AAV7A1X3"/>
<dbReference type="Proteomes" id="UP000824782">
    <property type="component" value="Unassembled WGS sequence"/>
</dbReference>
<evidence type="ECO:0000313" key="1">
    <source>
        <dbReference type="EMBL" id="KAG8553490.1"/>
    </source>
</evidence>
<dbReference type="EMBL" id="WNYA01000010">
    <property type="protein sequence ID" value="KAG8553490.1"/>
    <property type="molecule type" value="Genomic_DNA"/>
</dbReference>
<accession>A0AAV7A1X3</accession>
<proteinExistence type="predicted"/>